<evidence type="ECO:0000256" key="3">
    <source>
        <dbReference type="ARBA" id="ARBA00022692"/>
    </source>
</evidence>
<evidence type="ECO:0000259" key="11">
    <source>
        <dbReference type="PROSITE" id="PS51847"/>
    </source>
</evidence>
<dbReference type="PANTHER" id="PTHR13466">
    <property type="entry name" value="TEX2 PROTEIN-RELATED"/>
    <property type="match status" value="1"/>
</dbReference>
<evidence type="ECO:0000256" key="7">
    <source>
        <dbReference type="ARBA" id="ARBA00023121"/>
    </source>
</evidence>
<evidence type="ECO:0000256" key="1">
    <source>
        <dbReference type="ARBA" id="ARBA00004586"/>
    </source>
</evidence>
<keyword evidence="2" id="KW-0813">Transport</keyword>
<keyword evidence="7" id="KW-0446">Lipid-binding</keyword>
<comment type="subcellular location">
    <subcellularLocation>
        <location evidence="1">Endoplasmic reticulum membrane</location>
    </subcellularLocation>
</comment>
<name>A0A0L0HUQ0_SPIPD</name>
<feature type="domain" description="SMP-LTD" evidence="11">
    <location>
        <begin position="162"/>
        <end position="249"/>
    </location>
</feature>
<dbReference type="eggNOG" id="ENOG502T025">
    <property type="taxonomic scope" value="Eukaryota"/>
</dbReference>
<accession>A0A0L0HUQ0</accession>
<dbReference type="InParanoid" id="A0A0L0HUQ0"/>
<dbReference type="GO" id="GO:0008289">
    <property type="term" value="F:lipid binding"/>
    <property type="evidence" value="ECO:0007669"/>
    <property type="project" value="UniProtKB-KW"/>
</dbReference>
<dbReference type="GO" id="GO:0032865">
    <property type="term" value="C:ERMES complex"/>
    <property type="evidence" value="ECO:0007669"/>
    <property type="project" value="TreeGrafter"/>
</dbReference>
<evidence type="ECO:0000256" key="6">
    <source>
        <dbReference type="ARBA" id="ARBA00023055"/>
    </source>
</evidence>
<dbReference type="OrthoDB" id="26740at2759"/>
<evidence type="ECO:0000313" key="13">
    <source>
        <dbReference type="Proteomes" id="UP000053201"/>
    </source>
</evidence>
<evidence type="ECO:0000256" key="8">
    <source>
        <dbReference type="ARBA" id="ARBA00023136"/>
    </source>
</evidence>
<evidence type="ECO:0000256" key="9">
    <source>
        <dbReference type="SAM" id="MobiDB-lite"/>
    </source>
</evidence>
<protein>
    <recommendedName>
        <fullName evidence="11">SMP-LTD domain-containing protein</fullName>
    </recommendedName>
</protein>
<evidence type="ECO:0000256" key="5">
    <source>
        <dbReference type="ARBA" id="ARBA00022989"/>
    </source>
</evidence>
<keyword evidence="8 10" id="KW-0472">Membrane</keyword>
<evidence type="ECO:0000256" key="2">
    <source>
        <dbReference type="ARBA" id="ARBA00022448"/>
    </source>
</evidence>
<keyword evidence="5 10" id="KW-1133">Transmembrane helix</keyword>
<dbReference type="PANTHER" id="PTHR13466:SF0">
    <property type="entry name" value="SMP-LTD DOMAIN-CONTAINING PROTEIN"/>
    <property type="match status" value="1"/>
</dbReference>
<evidence type="ECO:0000256" key="10">
    <source>
        <dbReference type="SAM" id="Phobius"/>
    </source>
</evidence>
<keyword evidence="13" id="KW-1185">Reference proteome</keyword>
<feature type="region of interest" description="Disordered" evidence="9">
    <location>
        <begin position="132"/>
        <end position="155"/>
    </location>
</feature>
<dbReference type="AlphaFoldDB" id="A0A0L0HUQ0"/>
<sequence length="249" mass="27498">MTLQGFFSEEAVQHATSTGTSSFIKGLFFGILSVLAIEAFLVFRLVSHFLDPSRRLFKVSAGDRPSFAKEFIGVTGGPEGTGTAADHEILKDELLESKHKTTSSSAHHQTREHHEPWPENVVEFLRQALTPGDNDALLRPSRSKKPGSTPLDQDNEPIAMAETEQCHWINVLAHRFFLALRGSELFKKKAKAKWTEKINVKLKGNSFVSYIEVTDISLGDYAPKIHGVRLLKGIAEDLAVVSVVVSMSS</sequence>
<dbReference type="STRING" id="645134.A0A0L0HUQ0"/>
<dbReference type="InterPro" id="IPR031468">
    <property type="entry name" value="SMP_LBD"/>
</dbReference>
<proteinExistence type="predicted"/>
<evidence type="ECO:0000256" key="4">
    <source>
        <dbReference type="ARBA" id="ARBA00022824"/>
    </source>
</evidence>
<dbReference type="GO" id="GO:0005789">
    <property type="term" value="C:endoplasmic reticulum membrane"/>
    <property type="evidence" value="ECO:0007669"/>
    <property type="project" value="UniProtKB-SubCell"/>
</dbReference>
<dbReference type="GO" id="GO:1990456">
    <property type="term" value="P:mitochondrion-endoplasmic reticulum membrane tethering"/>
    <property type="evidence" value="ECO:0007669"/>
    <property type="project" value="TreeGrafter"/>
</dbReference>
<keyword evidence="4" id="KW-0256">Endoplasmic reticulum</keyword>
<reference evidence="12 13" key="1">
    <citation type="submission" date="2009-08" db="EMBL/GenBank/DDBJ databases">
        <title>The Genome Sequence of Spizellomyces punctatus strain DAOM BR117.</title>
        <authorList>
            <consortium name="The Broad Institute Genome Sequencing Platform"/>
            <person name="Russ C."/>
            <person name="Cuomo C."/>
            <person name="Shea T."/>
            <person name="Young S.K."/>
            <person name="Zeng Q."/>
            <person name="Koehrsen M."/>
            <person name="Haas B."/>
            <person name="Borodovsky M."/>
            <person name="Guigo R."/>
            <person name="Alvarado L."/>
            <person name="Berlin A."/>
            <person name="Bochicchio J."/>
            <person name="Borenstein D."/>
            <person name="Chapman S."/>
            <person name="Chen Z."/>
            <person name="Engels R."/>
            <person name="Freedman E."/>
            <person name="Gellesch M."/>
            <person name="Goldberg J."/>
            <person name="Griggs A."/>
            <person name="Gujja S."/>
            <person name="Heiman D."/>
            <person name="Hepburn T."/>
            <person name="Howarth C."/>
            <person name="Jen D."/>
            <person name="Larson L."/>
            <person name="Lewis B."/>
            <person name="Mehta T."/>
            <person name="Park D."/>
            <person name="Pearson M."/>
            <person name="Roberts A."/>
            <person name="Saif S."/>
            <person name="Shenoy N."/>
            <person name="Sisk P."/>
            <person name="Stolte C."/>
            <person name="Sykes S."/>
            <person name="Thomson T."/>
            <person name="Walk T."/>
            <person name="White J."/>
            <person name="Yandava C."/>
            <person name="Burger G."/>
            <person name="Gray M.W."/>
            <person name="Holland P.W.H."/>
            <person name="King N."/>
            <person name="Lang F.B.F."/>
            <person name="Roger A.J."/>
            <person name="Ruiz-Trillo I."/>
            <person name="Lander E."/>
            <person name="Nusbaum C."/>
        </authorList>
    </citation>
    <scope>NUCLEOTIDE SEQUENCE [LARGE SCALE GENOMIC DNA]</scope>
    <source>
        <strain evidence="12 13">DAOM BR117</strain>
    </source>
</reference>
<dbReference type="GeneID" id="27684066"/>
<keyword evidence="6" id="KW-0445">Lipid transport</keyword>
<dbReference type="VEuPathDB" id="FungiDB:SPPG_00333"/>
<dbReference type="EMBL" id="KQ257450">
    <property type="protein sequence ID" value="KND04615.1"/>
    <property type="molecule type" value="Genomic_DNA"/>
</dbReference>
<gene>
    <name evidence="12" type="ORF">SPPG_00333</name>
</gene>
<dbReference type="PROSITE" id="PS51847">
    <property type="entry name" value="SMP"/>
    <property type="match status" value="1"/>
</dbReference>
<organism evidence="12 13">
    <name type="scientific">Spizellomyces punctatus (strain DAOM BR117)</name>
    <dbReference type="NCBI Taxonomy" id="645134"/>
    <lineage>
        <taxon>Eukaryota</taxon>
        <taxon>Fungi</taxon>
        <taxon>Fungi incertae sedis</taxon>
        <taxon>Chytridiomycota</taxon>
        <taxon>Chytridiomycota incertae sedis</taxon>
        <taxon>Chytridiomycetes</taxon>
        <taxon>Spizellomycetales</taxon>
        <taxon>Spizellomycetaceae</taxon>
        <taxon>Spizellomyces</taxon>
    </lineage>
</organism>
<keyword evidence="3 10" id="KW-0812">Transmembrane</keyword>
<dbReference type="GO" id="GO:0015914">
    <property type="term" value="P:phospholipid transport"/>
    <property type="evidence" value="ECO:0007669"/>
    <property type="project" value="TreeGrafter"/>
</dbReference>
<dbReference type="RefSeq" id="XP_016612654.1">
    <property type="nucleotide sequence ID" value="XM_016748660.1"/>
</dbReference>
<dbReference type="Proteomes" id="UP000053201">
    <property type="component" value="Unassembled WGS sequence"/>
</dbReference>
<evidence type="ECO:0000313" key="12">
    <source>
        <dbReference type="EMBL" id="KND04615.1"/>
    </source>
</evidence>
<feature type="transmembrane region" description="Helical" evidence="10">
    <location>
        <begin position="27"/>
        <end position="46"/>
    </location>
</feature>